<keyword evidence="7" id="KW-1185">Reference proteome</keyword>
<protein>
    <submittedName>
        <fullName evidence="6">Uncharacterized protein</fullName>
    </submittedName>
</protein>
<evidence type="ECO:0000313" key="7">
    <source>
        <dbReference type="Proteomes" id="UP000775213"/>
    </source>
</evidence>
<comment type="caution">
    <text evidence="6">The sequence shown here is derived from an EMBL/GenBank/DDBJ whole genome shotgun (WGS) entry which is preliminary data.</text>
</comment>
<dbReference type="AlphaFoldDB" id="A0AAV7GMU8"/>
<dbReference type="EMBL" id="JAGFBR010000013">
    <property type="protein sequence ID" value="KAH0456983.1"/>
    <property type="molecule type" value="Genomic_DNA"/>
</dbReference>
<comment type="pathway">
    <text evidence="1">Protein modification; protein ubiquitination.</text>
</comment>
<evidence type="ECO:0000313" key="6">
    <source>
        <dbReference type="EMBL" id="KAH0456983.1"/>
    </source>
</evidence>
<dbReference type="SUPFAM" id="SSF81382">
    <property type="entry name" value="Skp1 dimerisation domain-like"/>
    <property type="match status" value="2"/>
</dbReference>
<comment type="similarity">
    <text evidence="2">Belongs to the SKP1 family.</text>
</comment>
<dbReference type="InterPro" id="IPR011333">
    <property type="entry name" value="SKP1/BTB/POZ_sf"/>
</dbReference>
<dbReference type="InterPro" id="IPR016072">
    <property type="entry name" value="Skp1_comp_dimer"/>
</dbReference>
<dbReference type="PANTHER" id="PTHR11165">
    <property type="entry name" value="SKP1"/>
    <property type="match status" value="1"/>
</dbReference>
<evidence type="ECO:0000256" key="1">
    <source>
        <dbReference type="ARBA" id="ARBA00004906"/>
    </source>
</evidence>
<organism evidence="6 7">
    <name type="scientific">Dendrobium chrysotoxum</name>
    <name type="common">Orchid</name>
    <dbReference type="NCBI Taxonomy" id="161865"/>
    <lineage>
        <taxon>Eukaryota</taxon>
        <taxon>Viridiplantae</taxon>
        <taxon>Streptophyta</taxon>
        <taxon>Embryophyta</taxon>
        <taxon>Tracheophyta</taxon>
        <taxon>Spermatophyta</taxon>
        <taxon>Magnoliopsida</taxon>
        <taxon>Liliopsida</taxon>
        <taxon>Asparagales</taxon>
        <taxon>Orchidaceae</taxon>
        <taxon>Epidendroideae</taxon>
        <taxon>Malaxideae</taxon>
        <taxon>Dendrobiinae</taxon>
        <taxon>Dendrobium</taxon>
    </lineage>
</organism>
<proteinExistence type="inferred from homology"/>
<feature type="domain" description="SKP1 component dimerisation" evidence="4">
    <location>
        <begin position="210"/>
        <end position="257"/>
    </location>
</feature>
<evidence type="ECO:0000256" key="3">
    <source>
        <dbReference type="ARBA" id="ARBA00022786"/>
    </source>
</evidence>
<evidence type="ECO:0000259" key="5">
    <source>
        <dbReference type="Pfam" id="PF03931"/>
    </source>
</evidence>
<dbReference type="Pfam" id="PF01466">
    <property type="entry name" value="Skp1"/>
    <property type="match status" value="1"/>
</dbReference>
<gene>
    <name evidence="6" type="ORF">IEQ34_014890</name>
</gene>
<dbReference type="GO" id="GO:0009867">
    <property type="term" value="P:jasmonic acid mediated signaling pathway"/>
    <property type="evidence" value="ECO:0007669"/>
    <property type="project" value="UniProtKB-ARBA"/>
</dbReference>
<dbReference type="InterPro" id="IPR036296">
    <property type="entry name" value="SKP1-like_dim_sf"/>
</dbReference>
<dbReference type="InterPro" id="IPR001232">
    <property type="entry name" value="SKP1-like"/>
</dbReference>
<dbReference type="InterPro" id="IPR016073">
    <property type="entry name" value="Skp1_comp_POZ"/>
</dbReference>
<name>A0AAV7GMU8_DENCH</name>
<dbReference type="GO" id="GO:0006511">
    <property type="term" value="P:ubiquitin-dependent protein catabolic process"/>
    <property type="evidence" value="ECO:0007669"/>
    <property type="project" value="InterPro"/>
</dbReference>
<dbReference type="SUPFAM" id="SSF54695">
    <property type="entry name" value="POZ domain"/>
    <property type="match status" value="2"/>
</dbReference>
<dbReference type="Pfam" id="PF03931">
    <property type="entry name" value="Skp1_POZ"/>
    <property type="match status" value="2"/>
</dbReference>
<evidence type="ECO:0000256" key="2">
    <source>
        <dbReference type="ARBA" id="ARBA00009993"/>
    </source>
</evidence>
<dbReference type="SMART" id="SM00512">
    <property type="entry name" value="Skp1"/>
    <property type="match status" value="2"/>
</dbReference>
<sequence length="273" mass="31768">MIRMMASNGVEVVVEEVVAMQSQIIYHMVEDNYIKNFIPLKHLDFSLPNIEELKDFDNKFVNIDTNALYDCIMVANYLGMKDLIDLVCYKVKLRGNPTRMANEMKKMIRMMASDGKEVGVVEEVVAMQFEIIRHMIEDNFIEDVIHIPNVTASVLSNIFHYCKKHIDFSLPNIEELQDFDNKFVDINTEALYDLIMVNNYPSSTNYLGVKDLIDFICQKVANIIRGKIPEEIRQIFSIENDFTLEEEEKVQKENLWAANELLLMLKFLFSIQS</sequence>
<reference evidence="6 7" key="1">
    <citation type="journal article" date="2021" name="Hortic Res">
        <title>Chromosome-scale assembly of the Dendrobium chrysotoxum genome enhances the understanding of orchid evolution.</title>
        <authorList>
            <person name="Zhang Y."/>
            <person name="Zhang G.Q."/>
            <person name="Zhang D."/>
            <person name="Liu X.D."/>
            <person name="Xu X.Y."/>
            <person name="Sun W.H."/>
            <person name="Yu X."/>
            <person name="Zhu X."/>
            <person name="Wang Z.W."/>
            <person name="Zhao X."/>
            <person name="Zhong W.Y."/>
            <person name="Chen H."/>
            <person name="Yin W.L."/>
            <person name="Huang T."/>
            <person name="Niu S.C."/>
            <person name="Liu Z.J."/>
        </authorList>
    </citation>
    <scope>NUCLEOTIDE SEQUENCE [LARGE SCALE GENOMIC DNA]</scope>
    <source>
        <strain evidence="6">Lindl</strain>
    </source>
</reference>
<dbReference type="Gene3D" id="3.30.710.10">
    <property type="entry name" value="Potassium Channel Kv1.1, Chain A"/>
    <property type="match status" value="2"/>
</dbReference>
<evidence type="ECO:0000259" key="4">
    <source>
        <dbReference type="Pfam" id="PF01466"/>
    </source>
</evidence>
<dbReference type="Proteomes" id="UP000775213">
    <property type="component" value="Unassembled WGS sequence"/>
</dbReference>
<keyword evidence="3" id="KW-0833">Ubl conjugation pathway</keyword>
<feature type="domain" description="SKP1 component POZ" evidence="5">
    <location>
        <begin position="106"/>
        <end position="165"/>
    </location>
</feature>
<accession>A0AAV7GMU8</accession>
<feature type="domain" description="SKP1 component POZ" evidence="5">
    <location>
        <begin position="1"/>
        <end position="42"/>
    </location>
</feature>
<dbReference type="InterPro" id="IPR016897">
    <property type="entry name" value="SKP1"/>
</dbReference>